<reference evidence="8 9" key="1">
    <citation type="journal article" date="2015" name="Environ. Microbiol.">
        <title>Metagenome sequence of Elaphomyces granulatus from sporocarp tissue reveals Ascomycota ectomycorrhizal fingerprints of genome expansion and a Proteobacteria-rich microbiome.</title>
        <authorList>
            <person name="Quandt C.A."/>
            <person name="Kohler A."/>
            <person name="Hesse C.N."/>
            <person name="Sharpton T.J."/>
            <person name="Martin F."/>
            <person name="Spatafora J.W."/>
        </authorList>
    </citation>
    <scope>NUCLEOTIDE SEQUENCE [LARGE SCALE GENOMIC DNA]</scope>
    <source>
        <strain evidence="8 9">OSC145934</strain>
    </source>
</reference>
<keyword evidence="1" id="KW-0489">Methyltransferase</keyword>
<dbReference type="Pfam" id="PF23009">
    <property type="entry name" value="UBC_like"/>
    <property type="match status" value="1"/>
</dbReference>
<keyword evidence="2" id="KW-0808">Transferase</keyword>
<accession>A0A232LSL2</accession>
<dbReference type="PANTHER" id="PTHR12389">
    <property type="entry name" value="ZINC FINGER PROTEIN 294"/>
    <property type="match status" value="1"/>
</dbReference>
<protein>
    <submittedName>
        <fullName evidence="8">Uncharacterized protein</fullName>
    </submittedName>
</protein>
<evidence type="ECO:0000256" key="3">
    <source>
        <dbReference type="SAM" id="MobiDB-lite"/>
    </source>
</evidence>
<keyword evidence="9" id="KW-1185">Reference proteome</keyword>
<dbReference type="SUPFAM" id="SSF53335">
    <property type="entry name" value="S-adenosyl-L-methionine-dependent methyltransferases"/>
    <property type="match status" value="1"/>
</dbReference>
<evidence type="ECO:0000256" key="1">
    <source>
        <dbReference type="ARBA" id="ARBA00022603"/>
    </source>
</evidence>
<sequence>MKFKSQASSSRAAASGFGASVGSFGSLSRFSSGSFSDAPAPSSIAEPLDLSRISEPQLVVAFKNLLKRDDITKSKALEDLRDYVLSLENRSDSLEDGLLDAWISVYPRTSIENSRKVRQLAHLVQGLLASLAGKRIARYLPKVIGAWLAGLYDNDRLVSRAVQESIVRVFSTEEKRNNIWKIFQGSILEFVADIIFQQTPQTLSDERTVKPDDAEAKYNRVVATAILLLDRILSTSSKQEIEKDLALVQRLLSSKPIWRLSYCKDPFVRQATYRLLRSSLSQVPALLDWKLISVSIVEKSLSVPQLGSASELSEVLLQLTNFRTQIWSEDYRGKVPASKSLRHYIQGGSQGASDKFWLNLVTLLHTLPLKTLSGSESQIENGNLDFSLSLMEAFQRGLNSRDEPRTNLETAWRSYIDIGTWLTTLLAEDNRQRFTQTSITPILEQYVLGAKGRSPWNLPTKSAITLCTESFIQLIEHGHEAAVRSSWIKISEKILQAVNLSLPEQPVHFKSSQDLICEQANKFFMLDAAVLSRVSGLNTESRVLTIIEETSVPLLVNSLQLLQERSGKPYGAAAVIEEAVHNVPGIVNRSGNLMVSLKETIPNLSFSPSAAKLMAIVFAFHNQDGFGTVTQKVIEQIVKTKPDESNLPAIQKLLSLINFTDVRGTAELESMIHQGVQRAANGDRSKWSTIVSVAGNPTLPAEFLDRILLWIMSVLSSDDSALEALYGLSEIFIHCPAVIKRFQDSTHGLDLFTKLLYLRESPDDELANYAESLKVKFDNVEQGNAGSKSKLQILRQSFDEVNAESLSVESLVSIAQELLLAAKRGEESILPNRRHWEMALELFLALPPRPSTAITSPLGGVVYLIETEPSSSFFEKLERIPRDFDYFSCAFRLTYYVIKVLSSSSIMEVLNSEEQETLFYYLPIAIQLIDDDLNVEGCNGLIGPETSKSHEELMEVVHEGWALVRHWIVSIVQPNGSENICAYWKQKLATLKDFSPESYRVGQAFVRICSEAAILGTTENMASQMDTGNAFRALNVICAAALVAAHKTMTLLTLTTTKMCNELVADVTGMNFESNYREGLQKLCLLNVFVEGDDLALNSIPTQRLVFLVKNLVRCFQSGFSTPMAQAEICKLLAGALRPICEIYGSFWADIIDDLISIWDKTSGCDESLSLLHGSFRLFACLKSFWEANDDLKDAWVESKTKLSNGLILTLKKLDFSNAFHRPCNMTADTLCHQISNLSIESIPGVEEIYPLLASRTKGVQQGAFEILHQIIPKAQEQVSFEAALSKSAVSLPDELLSLLLEAPTLGYDAHGETQMWIGLRSYLLSWKIVFDHFAHASLPVQQSYSSQIKEHGSLNQFIEFAFEFLQGDSGKLINASVFEIRSFKLHLSEREIPQLFVHLYFLSLKYLPNLTKTWWIDSKKRFKGPIEAWTRKFVRPISFILSVSEWIGGQDPTEERPLSVKVSPKAAEIIADISVDEESPPVAIAINLPPEYPLQPALVTGRTRVLVDEKTWRSWLLIIQGAIMFSNGNLIDGLLVFRRNVHGALKGQNLISSRGKQAHSISRILFSNVKVPRKLDWIIAPPFVHLNFPPLPFSLSLFSWLVSMTSPQIPNLSTFRRGGGGRVHRDDMGGESTRQRPHGTSSAVKDRVVQGTDNDASISRLSAVELGYLDDPFARVLTASNALARRFPIINRGTYVRTVAIDKLVYDFINATDELFPRKKQIISLGAGSDTRVFRLFNARTSIPLVYHELDFPVNTAAKVKAIRLTPLLRRTLRLESPDDLVISAEGDALHSPFYHIHPVDLRTLSTLGASPPPDQFKAPTLSGVDPTLPTLLISECCLIYLSPIDAAGVVDYFTKIFFPPTTNNDDIRADLADSKGSTPTPVTTPLGLIIYEPIRPDDPFGRTMVSNLAARGIQLQTLHKYASLDAQRQRLRDHGFIKGQGAADVDFIWERWVSQSEKERVASIEMLDEIEEWRLLAQHYCIAWGWREGQGDGVQGIFDRWCDFESQQAG</sequence>
<evidence type="ECO:0000259" key="4">
    <source>
        <dbReference type="Pfam" id="PF22958"/>
    </source>
</evidence>
<feature type="domain" description="E3 ubiquitin-protein ligase listerin ubiquitin conjugating" evidence="6">
    <location>
        <begin position="1459"/>
        <end position="1542"/>
    </location>
</feature>
<evidence type="ECO:0000259" key="7">
    <source>
        <dbReference type="Pfam" id="PF23280"/>
    </source>
</evidence>
<feature type="domain" description="E3 ubiquitin-protein ligase listerin HEAT repeat region" evidence="5">
    <location>
        <begin position="1243"/>
        <end position="1437"/>
    </location>
</feature>
<dbReference type="GO" id="GO:1990112">
    <property type="term" value="C:RQC complex"/>
    <property type="evidence" value="ECO:0007669"/>
    <property type="project" value="InterPro"/>
</dbReference>
<dbReference type="InterPro" id="IPR054476">
    <property type="entry name" value="Ltn1_N"/>
</dbReference>
<evidence type="ECO:0000259" key="6">
    <source>
        <dbReference type="Pfam" id="PF23009"/>
    </source>
</evidence>
<dbReference type="OrthoDB" id="6108at2759"/>
<dbReference type="GO" id="GO:0072344">
    <property type="term" value="P:rescue of stalled ribosome"/>
    <property type="evidence" value="ECO:0007669"/>
    <property type="project" value="TreeGrafter"/>
</dbReference>
<organism evidence="8 9">
    <name type="scientific">Elaphomyces granulatus</name>
    <dbReference type="NCBI Taxonomy" id="519963"/>
    <lineage>
        <taxon>Eukaryota</taxon>
        <taxon>Fungi</taxon>
        <taxon>Dikarya</taxon>
        <taxon>Ascomycota</taxon>
        <taxon>Pezizomycotina</taxon>
        <taxon>Eurotiomycetes</taxon>
        <taxon>Eurotiomycetidae</taxon>
        <taxon>Eurotiales</taxon>
        <taxon>Elaphomycetaceae</taxon>
        <taxon>Elaphomyces</taxon>
    </lineage>
</organism>
<dbReference type="Gene3D" id="1.25.10.10">
    <property type="entry name" value="Leucine-rich Repeat Variant"/>
    <property type="match status" value="1"/>
</dbReference>
<feature type="domain" description="E3 ubiquitin-protein ligase listerin tetratricopeptide repeats region" evidence="7">
    <location>
        <begin position="623"/>
        <end position="779"/>
    </location>
</feature>
<dbReference type="InterPro" id="IPR057030">
    <property type="entry name" value="TPR_Rkr-1"/>
</dbReference>
<dbReference type="InterPro" id="IPR011989">
    <property type="entry name" value="ARM-like"/>
</dbReference>
<comment type="caution">
    <text evidence="8">The sequence shown here is derived from an EMBL/GenBank/DDBJ whole genome shotgun (WGS) entry which is preliminary data.</text>
</comment>
<dbReference type="GO" id="GO:0061630">
    <property type="term" value="F:ubiquitin protein ligase activity"/>
    <property type="evidence" value="ECO:0007669"/>
    <property type="project" value="InterPro"/>
</dbReference>
<dbReference type="Proteomes" id="UP000243515">
    <property type="component" value="Unassembled WGS sequence"/>
</dbReference>
<dbReference type="Pfam" id="PF23280">
    <property type="entry name" value="TPR_26"/>
    <property type="match status" value="1"/>
</dbReference>
<dbReference type="EMBL" id="NPHW01005131">
    <property type="protein sequence ID" value="OXV07074.1"/>
    <property type="molecule type" value="Genomic_DNA"/>
</dbReference>
<dbReference type="GO" id="GO:0043023">
    <property type="term" value="F:ribosomal large subunit binding"/>
    <property type="evidence" value="ECO:0007669"/>
    <property type="project" value="TreeGrafter"/>
</dbReference>
<dbReference type="InterPro" id="IPR054477">
    <property type="entry name" value="LTN1_E3_ligase_6th"/>
</dbReference>
<dbReference type="GO" id="GO:0008168">
    <property type="term" value="F:methyltransferase activity"/>
    <property type="evidence" value="ECO:0007669"/>
    <property type="project" value="UniProtKB-KW"/>
</dbReference>
<dbReference type="Gene3D" id="3.40.50.150">
    <property type="entry name" value="Vaccinia Virus protein VP39"/>
    <property type="match status" value="1"/>
</dbReference>
<evidence type="ECO:0000256" key="2">
    <source>
        <dbReference type="ARBA" id="ARBA00022679"/>
    </source>
</evidence>
<dbReference type="InterPro" id="IPR016024">
    <property type="entry name" value="ARM-type_fold"/>
</dbReference>
<feature type="domain" description="E3 ubiquitin-protein ligase listerin N-terminal" evidence="4">
    <location>
        <begin position="53"/>
        <end position="366"/>
    </location>
</feature>
<evidence type="ECO:0000313" key="8">
    <source>
        <dbReference type="EMBL" id="OXV07074.1"/>
    </source>
</evidence>
<dbReference type="SUPFAM" id="SSF48371">
    <property type="entry name" value="ARM repeat"/>
    <property type="match status" value="1"/>
</dbReference>
<dbReference type="InterPro" id="IPR029063">
    <property type="entry name" value="SAM-dependent_MTases_sf"/>
</dbReference>
<dbReference type="Pfam" id="PF22999">
    <property type="entry name" value="LTN1_E3_ligase_6th"/>
    <property type="match status" value="1"/>
</dbReference>
<gene>
    <name evidence="8" type="ORF">Egran_05156</name>
</gene>
<dbReference type="InterPro" id="IPR039795">
    <property type="entry name" value="LTN1/Rkr1"/>
</dbReference>
<feature type="region of interest" description="Disordered" evidence="3">
    <location>
        <begin position="1615"/>
        <end position="1647"/>
    </location>
</feature>
<dbReference type="GO" id="GO:0032259">
    <property type="term" value="P:methylation"/>
    <property type="evidence" value="ECO:0007669"/>
    <property type="project" value="UniProtKB-KW"/>
</dbReference>
<dbReference type="PANTHER" id="PTHR12389:SF0">
    <property type="entry name" value="E3 UBIQUITIN-PROTEIN LIGASE LISTERIN"/>
    <property type="match status" value="1"/>
</dbReference>
<dbReference type="GO" id="GO:0005829">
    <property type="term" value="C:cytosol"/>
    <property type="evidence" value="ECO:0007669"/>
    <property type="project" value="TreeGrafter"/>
</dbReference>
<evidence type="ECO:0000313" key="9">
    <source>
        <dbReference type="Proteomes" id="UP000243515"/>
    </source>
</evidence>
<name>A0A232LSL2_9EURO</name>
<dbReference type="Pfam" id="PF04072">
    <property type="entry name" value="LCM"/>
    <property type="match status" value="1"/>
</dbReference>
<proteinExistence type="predicted"/>
<dbReference type="InterPro" id="IPR007213">
    <property type="entry name" value="Ppm1/Ppm2/Tcmp"/>
</dbReference>
<dbReference type="InterPro" id="IPR054478">
    <property type="entry name" value="LTN1_UBC"/>
</dbReference>
<evidence type="ECO:0000259" key="5">
    <source>
        <dbReference type="Pfam" id="PF22999"/>
    </source>
</evidence>
<dbReference type="Pfam" id="PF22958">
    <property type="entry name" value="Ltn1_1st"/>
    <property type="match status" value="1"/>
</dbReference>
<dbReference type="GO" id="GO:1990116">
    <property type="term" value="P:ribosome-associated ubiquitin-dependent protein catabolic process"/>
    <property type="evidence" value="ECO:0007669"/>
    <property type="project" value="InterPro"/>
</dbReference>